<keyword evidence="3" id="KW-0677">Repeat</keyword>
<evidence type="ECO:0000313" key="11">
    <source>
        <dbReference type="EMBL" id="KAL0808620.1"/>
    </source>
</evidence>
<proteinExistence type="inferred from homology"/>
<evidence type="ECO:0000256" key="4">
    <source>
        <dbReference type="ARBA" id="ARBA00022771"/>
    </source>
</evidence>
<dbReference type="InterPro" id="IPR013087">
    <property type="entry name" value="Znf_C2H2_type"/>
</dbReference>
<dbReference type="InterPro" id="IPR036236">
    <property type="entry name" value="Znf_C2H2_sf"/>
</dbReference>
<dbReference type="SUPFAM" id="SSF57667">
    <property type="entry name" value="beta-beta-alpha zinc fingers"/>
    <property type="match status" value="3"/>
</dbReference>
<dbReference type="GO" id="GO:0003677">
    <property type="term" value="F:DNA binding"/>
    <property type="evidence" value="ECO:0007669"/>
    <property type="project" value="UniProtKB-KW"/>
</dbReference>
<feature type="domain" description="C2H2-type" evidence="10">
    <location>
        <begin position="272"/>
        <end position="295"/>
    </location>
</feature>
<keyword evidence="2" id="KW-0479">Metal-binding</keyword>
<evidence type="ECO:0000256" key="6">
    <source>
        <dbReference type="ARBA" id="ARBA00023125"/>
    </source>
</evidence>
<evidence type="ECO:0000256" key="7">
    <source>
        <dbReference type="ARBA" id="ARBA00023242"/>
    </source>
</evidence>
<dbReference type="InterPro" id="IPR050527">
    <property type="entry name" value="Snail/Krueppel_Znf"/>
</dbReference>
<sequence length="318" mass="37310">MDDKHVDFPLNWVFFRKYRGTYVKADCTELKCRLCSVKHEHLENAAEHLQRDHHMTDLNLNCELGIYPFKLDDRFGCTKCEERCTGIRALSRHIQTHFSHHMCEACGKSFPSSSSLKAHITLSHVVGDQHYCMKCKSTFKTLEAKRKHLTESPKCWHNVCKFCNKRFMTRTQKKHHQAKEHGVKGNSFTCPECGEVFDNASAFSKHFKINHTNLSFPCSDCGLKFVTEKSLDEHKISHTNERSFPCSVCSKSFSRKRNLKQHMWIHSEQKRFECTTCKKQFNQRVSWKTHMKSYHPDIEIAPYQPPDTCEEWKKIKTS</sequence>
<feature type="domain" description="C2H2-type" evidence="10">
    <location>
        <begin position="101"/>
        <end position="124"/>
    </location>
</feature>
<dbReference type="Pfam" id="PF00096">
    <property type="entry name" value="zf-C2H2"/>
    <property type="match status" value="3"/>
</dbReference>
<name>A0ABD0S3G6_LOXSC</name>
<keyword evidence="7" id="KW-0539">Nucleus</keyword>
<feature type="domain" description="C2H2-type" evidence="10">
    <location>
        <begin position="244"/>
        <end position="271"/>
    </location>
</feature>
<dbReference type="PROSITE" id="PS50157">
    <property type="entry name" value="ZINC_FINGER_C2H2_2"/>
    <property type="match status" value="5"/>
</dbReference>
<dbReference type="SMART" id="SM00355">
    <property type="entry name" value="ZnF_C2H2"/>
    <property type="match status" value="9"/>
</dbReference>
<comment type="similarity">
    <text evidence="8">Belongs to the snail C2H2-type zinc-finger protein family.</text>
</comment>
<keyword evidence="6" id="KW-0238">DNA-binding</keyword>
<dbReference type="FunFam" id="3.30.160.60:FF:000624">
    <property type="entry name" value="zinc finger protein 697"/>
    <property type="match status" value="1"/>
</dbReference>
<organism evidence="11 12">
    <name type="scientific">Loxostege sticticalis</name>
    <name type="common">Beet webworm moth</name>
    <dbReference type="NCBI Taxonomy" id="481309"/>
    <lineage>
        <taxon>Eukaryota</taxon>
        <taxon>Metazoa</taxon>
        <taxon>Ecdysozoa</taxon>
        <taxon>Arthropoda</taxon>
        <taxon>Hexapoda</taxon>
        <taxon>Insecta</taxon>
        <taxon>Pterygota</taxon>
        <taxon>Neoptera</taxon>
        <taxon>Endopterygota</taxon>
        <taxon>Lepidoptera</taxon>
        <taxon>Glossata</taxon>
        <taxon>Ditrysia</taxon>
        <taxon>Pyraloidea</taxon>
        <taxon>Crambidae</taxon>
        <taxon>Pyraustinae</taxon>
        <taxon>Loxostege</taxon>
    </lineage>
</organism>
<evidence type="ECO:0000256" key="3">
    <source>
        <dbReference type="ARBA" id="ARBA00022737"/>
    </source>
</evidence>
<evidence type="ECO:0000259" key="10">
    <source>
        <dbReference type="PROSITE" id="PS50157"/>
    </source>
</evidence>
<feature type="domain" description="C2H2-type" evidence="10">
    <location>
        <begin position="216"/>
        <end position="243"/>
    </location>
</feature>
<comment type="caution">
    <text evidence="11">The sequence shown here is derived from an EMBL/GenBank/DDBJ whole genome shotgun (WGS) entry which is preliminary data.</text>
</comment>
<evidence type="ECO:0000256" key="2">
    <source>
        <dbReference type="ARBA" id="ARBA00022723"/>
    </source>
</evidence>
<dbReference type="PANTHER" id="PTHR24388">
    <property type="entry name" value="ZINC FINGER PROTEIN"/>
    <property type="match status" value="1"/>
</dbReference>
<evidence type="ECO:0000256" key="1">
    <source>
        <dbReference type="ARBA" id="ARBA00004123"/>
    </source>
</evidence>
<keyword evidence="4 9" id="KW-0863">Zinc-finger</keyword>
<dbReference type="Pfam" id="PF13912">
    <property type="entry name" value="zf-C2H2_6"/>
    <property type="match status" value="2"/>
</dbReference>
<accession>A0ABD0S3G6</accession>
<dbReference type="GO" id="GO:0005634">
    <property type="term" value="C:nucleus"/>
    <property type="evidence" value="ECO:0007669"/>
    <property type="project" value="UniProtKB-SubCell"/>
</dbReference>
<evidence type="ECO:0000256" key="9">
    <source>
        <dbReference type="PROSITE-ProRule" id="PRU00042"/>
    </source>
</evidence>
<dbReference type="PROSITE" id="PS00028">
    <property type="entry name" value="ZINC_FINGER_C2H2_1"/>
    <property type="match status" value="5"/>
</dbReference>
<evidence type="ECO:0000256" key="5">
    <source>
        <dbReference type="ARBA" id="ARBA00022833"/>
    </source>
</evidence>
<evidence type="ECO:0000313" key="12">
    <source>
        <dbReference type="Proteomes" id="UP001549921"/>
    </source>
</evidence>
<evidence type="ECO:0000256" key="8">
    <source>
        <dbReference type="ARBA" id="ARBA00037948"/>
    </source>
</evidence>
<comment type="subcellular location">
    <subcellularLocation>
        <location evidence="1">Nucleus</location>
    </subcellularLocation>
</comment>
<dbReference type="GO" id="GO:0008270">
    <property type="term" value="F:zinc ion binding"/>
    <property type="evidence" value="ECO:0007669"/>
    <property type="project" value="UniProtKB-KW"/>
</dbReference>
<dbReference type="Gene3D" id="3.30.160.60">
    <property type="entry name" value="Classic Zinc Finger"/>
    <property type="match status" value="4"/>
</dbReference>
<reference evidence="11 12" key="1">
    <citation type="submission" date="2024-06" db="EMBL/GenBank/DDBJ databases">
        <title>A chromosome-level genome assembly of beet webworm, Loxostege sticticalis.</title>
        <authorList>
            <person name="Zhang Y."/>
        </authorList>
    </citation>
    <scope>NUCLEOTIDE SEQUENCE [LARGE SCALE GENOMIC DNA]</scope>
    <source>
        <strain evidence="11">AQ028</strain>
        <tissue evidence="11">Male pupae</tissue>
    </source>
</reference>
<feature type="domain" description="C2H2-type" evidence="10">
    <location>
        <begin position="188"/>
        <end position="216"/>
    </location>
</feature>
<dbReference type="Proteomes" id="UP001549921">
    <property type="component" value="Unassembled WGS sequence"/>
</dbReference>
<protein>
    <recommendedName>
        <fullName evidence="10">C2H2-type domain-containing protein</fullName>
    </recommendedName>
</protein>
<dbReference type="EMBL" id="JBEDNZ010000031">
    <property type="protein sequence ID" value="KAL0808620.1"/>
    <property type="molecule type" value="Genomic_DNA"/>
</dbReference>
<gene>
    <name evidence="11" type="ORF">ABMA28_013058</name>
</gene>
<keyword evidence="5" id="KW-0862">Zinc</keyword>
<dbReference type="PANTHER" id="PTHR24388:SF54">
    <property type="entry name" value="PROTEIN ESCARGOT"/>
    <property type="match status" value="1"/>
</dbReference>
<dbReference type="AlphaFoldDB" id="A0ABD0S3G6"/>